<evidence type="ECO:0000256" key="33">
    <source>
        <dbReference type="ARBA" id="ARBA00048500"/>
    </source>
</evidence>
<dbReference type="GO" id="GO:0019481">
    <property type="term" value="P:L-alanine catabolic process, by transamination"/>
    <property type="evidence" value="ECO:0007669"/>
    <property type="project" value="TreeGrafter"/>
</dbReference>
<evidence type="ECO:0000256" key="18">
    <source>
        <dbReference type="ARBA" id="ARBA00043669"/>
    </source>
</evidence>
<evidence type="ECO:0000256" key="6">
    <source>
        <dbReference type="ARBA" id="ARBA00022576"/>
    </source>
</evidence>
<comment type="catalytic activity">
    <reaction evidence="23">
        <text>N(omega)-methyl-L-arginine + pyruvate = 5-(3-methylguanidino)-2-oxopentanoate + L-alanine</text>
        <dbReference type="Rhea" id="RHEA:77319"/>
        <dbReference type="ChEBI" id="CHEBI:15361"/>
        <dbReference type="ChEBI" id="CHEBI:57972"/>
        <dbReference type="ChEBI" id="CHEBI:114953"/>
        <dbReference type="ChEBI" id="CHEBI:197314"/>
    </reaction>
</comment>
<dbReference type="EMBL" id="CATQJA010002703">
    <property type="protein sequence ID" value="CAJ0585239.1"/>
    <property type="molecule type" value="Genomic_DNA"/>
</dbReference>
<sequence>MQRVQQLRPLLPKSMVTFYKDQLVITKGKGQFLYDAQGKEYLDMFAGIVTVSVGHAHPKVNEALKKQIDTLWHTTSIYHTLPVYEYAQKLTSTLPDHLKVCFFTNSGSEANDLAIALARVHTGRFDMLTLRNSYHGMTQTIFGATNLGTWKQPMPAGFGILKAMNADPYAGPWGGKNCRDSPCQPRRDCDCGSGPCKASDKYFDQFAETLKFDFPAASGPAAFLVESIQGVGGTTQFPKGFLKKAFEAVQARGGLCISDEVQTGFGRLGSHFWGFETHDVKPDMVTMAKGIGNGFPMGAVVTTQAIADSFGKALYFNTYGGNPLASTVGKAVLEVIEEEKLQQNCATVGTHLMKEIERIESKLIGDVRGKGLMIGVELIYEQGKPLAAARMADIFEDIKERGVLVGKGGINGNVLRIKPPMCITKADADRTIDAIAQALKTAKK</sequence>
<keyword evidence="8 39" id="KW-0663">Pyridoxal phosphate</keyword>
<dbReference type="GO" id="GO:0030170">
    <property type="term" value="F:pyridoxal phosphate binding"/>
    <property type="evidence" value="ECO:0007669"/>
    <property type="project" value="InterPro"/>
</dbReference>
<keyword evidence="41" id="KW-1185">Reference proteome</keyword>
<evidence type="ECO:0000256" key="22">
    <source>
        <dbReference type="ARBA" id="ARBA00043751"/>
    </source>
</evidence>
<accession>A0AA36DCJ6</accession>
<dbReference type="GO" id="GO:0005739">
    <property type="term" value="C:mitochondrion"/>
    <property type="evidence" value="ECO:0007669"/>
    <property type="project" value="UniProtKB-SubCell"/>
</dbReference>
<dbReference type="InterPro" id="IPR005814">
    <property type="entry name" value="Aminotrans_3"/>
</dbReference>
<comment type="catalytic activity">
    <reaction evidence="31">
        <text>N(omega),N(omega)-dimethyl-L-arginine + glyoxylate = 5-(3,3-dimethylguanidino)-2-oxopentanoate + glycine</text>
        <dbReference type="Rhea" id="RHEA:77311"/>
        <dbReference type="ChEBI" id="CHEBI:36655"/>
        <dbReference type="ChEBI" id="CHEBI:57305"/>
        <dbReference type="ChEBI" id="CHEBI:58326"/>
        <dbReference type="ChEBI" id="CHEBI:197301"/>
    </reaction>
</comment>
<evidence type="ECO:0000256" key="12">
    <source>
        <dbReference type="ARBA" id="ARBA00039130"/>
    </source>
</evidence>
<evidence type="ECO:0000256" key="8">
    <source>
        <dbReference type="ARBA" id="ARBA00022898"/>
    </source>
</evidence>
<evidence type="ECO:0000256" key="32">
    <source>
        <dbReference type="ARBA" id="ARBA00048264"/>
    </source>
</evidence>
<comment type="catalytic activity">
    <reaction evidence="22">
        <text>2-oxobutanoate + L-alanine = (2S)-2-aminobutanoate + pyruvate</text>
        <dbReference type="Rhea" id="RHEA:77355"/>
        <dbReference type="ChEBI" id="CHEBI:15361"/>
        <dbReference type="ChEBI" id="CHEBI:16763"/>
        <dbReference type="ChEBI" id="CHEBI:57972"/>
        <dbReference type="ChEBI" id="CHEBI:74359"/>
        <dbReference type="EC" id="2.6.1.44"/>
    </reaction>
</comment>
<organism evidence="40 41">
    <name type="scientific">Mesorhabditis spiculigera</name>
    <dbReference type="NCBI Taxonomy" id="96644"/>
    <lineage>
        <taxon>Eukaryota</taxon>
        <taxon>Metazoa</taxon>
        <taxon>Ecdysozoa</taxon>
        <taxon>Nematoda</taxon>
        <taxon>Chromadorea</taxon>
        <taxon>Rhabditida</taxon>
        <taxon>Rhabditina</taxon>
        <taxon>Rhabditomorpha</taxon>
        <taxon>Rhabditoidea</taxon>
        <taxon>Rhabditidae</taxon>
        <taxon>Mesorhabditinae</taxon>
        <taxon>Mesorhabditis</taxon>
    </lineage>
</organism>
<evidence type="ECO:0000256" key="29">
    <source>
        <dbReference type="ARBA" id="ARBA00044257"/>
    </source>
</evidence>
<evidence type="ECO:0000256" key="39">
    <source>
        <dbReference type="RuleBase" id="RU003560"/>
    </source>
</evidence>
<dbReference type="Proteomes" id="UP001177023">
    <property type="component" value="Unassembled WGS sequence"/>
</dbReference>
<comment type="catalytic activity">
    <reaction evidence="27">
        <text>2-oxopentanoate + N(omega),N(omega)-dimethyl-L-arginine = 5-(3,3-dimethylguanidino)-2-oxopentanoate + L-2-aminopentanoate</text>
        <dbReference type="Rhea" id="RHEA:77359"/>
        <dbReference type="ChEBI" id="CHEBI:28644"/>
        <dbReference type="ChEBI" id="CHEBI:58326"/>
        <dbReference type="ChEBI" id="CHEBI:58441"/>
        <dbReference type="ChEBI" id="CHEBI:197301"/>
    </reaction>
</comment>
<keyword evidence="10" id="KW-0496">Mitochondrion</keyword>
<dbReference type="GO" id="GO:0008453">
    <property type="term" value="F:alanine-glyoxylate transaminase activity"/>
    <property type="evidence" value="ECO:0007669"/>
    <property type="project" value="UniProtKB-EC"/>
</dbReference>
<keyword evidence="6" id="KW-0032">Aminotransferase</keyword>
<comment type="catalytic activity">
    <reaction evidence="11">
        <text>glyoxylate + L-alanine = glycine + pyruvate</text>
        <dbReference type="Rhea" id="RHEA:24248"/>
        <dbReference type="ChEBI" id="CHEBI:15361"/>
        <dbReference type="ChEBI" id="CHEBI:36655"/>
        <dbReference type="ChEBI" id="CHEBI:57305"/>
        <dbReference type="ChEBI" id="CHEBI:57972"/>
        <dbReference type="EC" id="2.6.1.44"/>
    </reaction>
    <physiologicalReaction direction="left-to-right" evidence="11">
        <dbReference type="Rhea" id="RHEA:24249"/>
    </physiologicalReaction>
</comment>
<comment type="catalytic activity">
    <reaction evidence="24">
        <text>L-ornithine + pyruvate = 5-amino-2-oxopentanoate + L-alanine</text>
        <dbReference type="Rhea" id="RHEA:77327"/>
        <dbReference type="ChEBI" id="CHEBI:15361"/>
        <dbReference type="ChEBI" id="CHEBI:46911"/>
        <dbReference type="ChEBI" id="CHEBI:57972"/>
        <dbReference type="ChEBI" id="CHEBI:58802"/>
    </reaction>
</comment>
<dbReference type="EC" id="2.6.1.44" evidence="5"/>
<proteinExistence type="inferred from homology"/>
<evidence type="ECO:0000256" key="11">
    <source>
        <dbReference type="ARBA" id="ARBA00033660"/>
    </source>
</evidence>
<evidence type="ECO:0000256" key="27">
    <source>
        <dbReference type="ARBA" id="ARBA00043826"/>
    </source>
</evidence>
<evidence type="ECO:0000256" key="26">
    <source>
        <dbReference type="ARBA" id="ARBA00043825"/>
    </source>
</evidence>
<feature type="non-terminal residue" evidence="40">
    <location>
        <position position="444"/>
    </location>
</feature>
<comment type="caution">
    <text evidence="40">The sequence shown here is derived from an EMBL/GenBank/DDBJ whole genome shotgun (WGS) entry which is preliminary data.</text>
</comment>
<dbReference type="SUPFAM" id="SSF53383">
    <property type="entry name" value="PLP-dependent transferases"/>
    <property type="match status" value="1"/>
</dbReference>
<evidence type="ECO:0000256" key="1">
    <source>
        <dbReference type="ARBA" id="ARBA00001933"/>
    </source>
</evidence>
<comment type="cofactor">
    <cofactor evidence="1">
        <name>pyridoxal 5'-phosphate</name>
        <dbReference type="ChEBI" id="CHEBI:597326"/>
    </cofactor>
</comment>
<dbReference type="Pfam" id="PF00202">
    <property type="entry name" value="Aminotran_3"/>
    <property type="match status" value="1"/>
</dbReference>
<evidence type="ECO:0000256" key="19">
    <source>
        <dbReference type="ARBA" id="ARBA00043679"/>
    </source>
</evidence>
<comment type="catalytic activity">
    <reaction evidence="18">
        <text>N(omega),N(omega)-dimethyl-L-arginine + pyruvate = 5-(3,3-dimethylguanidino)-2-oxopentanoate + L-alanine</text>
        <dbReference type="Rhea" id="RHEA:77303"/>
        <dbReference type="ChEBI" id="CHEBI:15361"/>
        <dbReference type="ChEBI" id="CHEBI:57972"/>
        <dbReference type="ChEBI" id="CHEBI:58326"/>
        <dbReference type="ChEBI" id="CHEBI:197301"/>
    </reaction>
</comment>
<dbReference type="CDD" id="cd00610">
    <property type="entry name" value="OAT_like"/>
    <property type="match status" value="1"/>
</dbReference>
<evidence type="ECO:0000256" key="36">
    <source>
        <dbReference type="ARBA" id="ARBA00048916"/>
    </source>
</evidence>
<dbReference type="GO" id="GO:0016223">
    <property type="term" value="F:beta-alanine:pyruvate transaminase activity"/>
    <property type="evidence" value="ECO:0007669"/>
    <property type="project" value="UniProtKB-EC"/>
</dbReference>
<evidence type="ECO:0000256" key="13">
    <source>
        <dbReference type="ARBA" id="ARBA00039862"/>
    </source>
</evidence>
<evidence type="ECO:0000256" key="23">
    <source>
        <dbReference type="ARBA" id="ARBA00043758"/>
    </source>
</evidence>
<evidence type="ECO:0000256" key="14">
    <source>
        <dbReference type="ARBA" id="ARBA00041662"/>
    </source>
</evidence>
<evidence type="ECO:0000256" key="30">
    <source>
        <dbReference type="ARBA" id="ARBA00044258"/>
    </source>
</evidence>
<name>A0AA36DCJ6_9BILA</name>
<comment type="catalytic activity">
    <reaction evidence="19">
        <text>(2S)-2-aminobutanoate + glyoxylate = 2-oxobutanoate + glycine</text>
        <dbReference type="Rhea" id="RHEA:77339"/>
        <dbReference type="ChEBI" id="CHEBI:16763"/>
        <dbReference type="ChEBI" id="CHEBI:36655"/>
        <dbReference type="ChEBI" id="CHEBI:57305"/>
        <dbReference type="ChEBI" id="CHEBI:74359"/>
    </reaction>
</comment>
<dbReference type="PANTHER" id="PTHR45688">
    <property type="match status" value="1"/>
</dbReference>
<dbReference type="Gene3D" id="3.40.640.10">
    <property type="entry name" value="Type I PLP-dependent aspartate aminotransferase-like (Major domain)"/>
    <property type="match status" value="1"/>
</dbReference>
<dbReference type="AlphaFoldDB" id="A0AA36DCJ6"/>
<evidence type="ECO:0000256" key="35">
    <source>
        <dbReference type="ARBA" id="ARBA00048760"/>
    </source>
</evidence>
<keyword evidence="7" id="KW-0808">Transferase</keyword>
<protein>
    <recommendedName>
        <fullName evidence="13">Alanine--glyoxylate aminotransferase 2, mitochondrial</fullName>
        <ecNumber evidence="28">2.6.1.18</ecNumber>
        <ecNumber evidence="12">2.6.1.40</ecNumber>
        <ecNumber evidence="5">2.6.1.44</ecNumber>
    </recommendedName>
    <alternativeName>
        <fullName evidence="14">(R)-3-amino-2-methylpropionate--pyruvate transaminase</fullName>
    </alternativeName>
    <alternativeName>
        <fullName evidence="16">Beta-ALAAT II</fullName>
    </alternativeName>
    <alternativeName>
        <fullName evidence="17">Beta-alanine-pyruvate aminotransferase</fullName>
    </alternativeName>
    <alternativeName>
        <fullName evidence="30">D-3-aminoisobutyrate-pyruvate aminotransferase</fullName>
    </alternativeName>
    <alternativeName>
        <fullName evidence="15">D-AIBAT</fullName>
    </alternativeName>
    <alternativeName>
        <fullName evidence="29">D-beta-aminoisobutyrate-pyruvate aminotransferase</fullName>
    </alternativeName>
</protein>
<keyword evidence="9" id="KW-0809">Transit peptide</keyword>
<evidence type="ECO:0000256" key="25">
    <source>
        <dbReference type="ARBA" id="ARBA00043798"/>
    </source>
</evidence>
<evidence type="ECO:0000256" key="20">
    <source>
        <dbReference type="ARBA" id="ARBA00043726"/>
    </source>
</evidence>
<comment type="catalytic activity">
    <reaction evidence="21">
        <text>N(omega),N(omega)-dimethyl-L-arginine + oxaloacetate = 5-(3,3-dimethylguanidino)-2-oxopentanoate + L-aspartate</text>
        <dbReference type="Rhea" id="RHEA:77343"/>
        <dbReference type="ChEBI" id="CHEBI:16452"/>
        <dbReference type="ChEBI" id="CHEBI:29991"/>
        <dbReference type="ChEBI" id="CHEBI:58326"/>
        <dbReference type="ChEBI" id="CHEBI:197301"/>
    </reaction>
</comment>
<comment type="similarity">
    <text evidence="3 39">Belongs to the class-III pyridoxal-phosphate-dependent aminotransferase family.</text>
</comment>
<dbReference type="InterPro" id="IPR015422">
    <property type="entry name" value="PyrdxlP-dep_Trfase_small"/>
</dbReference>
<evidence type="ECO:0000313" key="41">
    <source>
        <dbReference type="Proteomes" id="UP001177023"/>
    </source>
</evidence>
<comment type="catalytic activity">
    <reaction evidence="36">
        <text>oxaloacetate + L-alanine = L-aspartate + pyruvate</text>
        <dbReference type="Rhea" id="RHEA:77347"/>
        <dbReference type="ChEBI" id="CHEBI:15361"/>
        <dbReference type="ChEBI" id="CHEBI:16452"/>
        <dbReference type="ChEBI" id="CHEBI:29991"/>
        <dbReference type="ChEBI" id="CHEBI:57972"/>
    </reaction>
</comment>
<comment type="catalytic activity">
    <reaction evidence="37">
        <text>N(omega),N('omega)-dimethyl-L-arginine + glyoxylate = 5-(3,3'-dimethylguanidino)-2-oxopentanoate + glycine</text>
        <dbReference type="Rhea" id="RHEA:77315"/>
        <dbReference type="ChEBI" id="CHEBI:36655"/>
        <dbReference type="ChEBI" id="CHEBI:57305"/>
        <dbReference type="ChEBI" id="CHEBI:197308"/>
        <dbReference type="ChEBI" id="CHEBI:197310"/>
    </reaction>
</comment>
<comment type="catalytic activity">
    <reaction evidence="25">
        <text>N(omega),N('omega)-dimethyl-L-arginine + pyruvate = 5-(3,3'-dimethylguanidino)-2-oxopentanoate + L-alanine</text>
        <dbReference type="Rhea" id="RHEA:77307"/>
        <dbReference type="ChEBI" id="CHEBI:15361"/>
        <dbReference type="ChEBI" id="CHEBI:57972"/>
        <dbReference type="ChEBI" id="CHEBI:197308"/>
        <dbReference type="ChEBI" id="CHEBI:197310"/>
    </reaction>
</comment>
<gene>
    <name evidence="40" type="ORF">MSPICULIGERA_LOCUS23268</name>
</gene>
<evidence type="ECO:0000256" key="28">
    <source>
        <dbReference type="ARBA" id="ARBA00044055"/>
    </source>
</evidence>
<dbReference type="PIRSF" id="PIRSF000521">
    <property type="entry name" value="Transaminase_4ab_Lys_Orn"/>
    <property type="match status" value="1"/>
</dbReference>
<evidence type="ECO:0000256" key="17">
    <source>
        <dbReference type="ARBA" id="ARBA00042669"/>
    </source>
</evidence>
<comment type="function">
    <text evidence="38">Multifunctional aminotransferase with a broad substrate specificity. Catalyzes the conversion of glyoxylate to glycine using alanine as the amino donor. Catalyzes metabolism of not L- but the D-isomer of D-beta-aminoisobutyric acid to generate 2-methyl-3-oxopropanoate and alanine. Catalyzes the transfer of the amino group from beta-alanine to pyruvate to yield L-alanine and 3-oxopropanoate. Can metabolize NG-monomethyl-L-arginine (NMMA), asymmetric NG,NG-dimethyl-L-arginine (ADMA) and symmetric NG,N'G-dimethyl-L-arginine (SDMA). ADMA is a potent inhibitor of nitric-oxide (NO) synthase, and this activity provides mechanism through which the kidney regulates blood pressure.</text>
</comment>
<dbReference type="GO" id="GO:0009436">
    <property type="term" value="P:glyoxylate catabolic process"/>
    <property type="evidence" value="ECO:0007669"/>
    <property type="project" value="TreeGrafter"/>
</dbReference>
<comment type="catalytic activity">
    <reaction evidence="33">
        <text>2-oxohexanoate + N(omega),N(omega)-dimethyl-L-arginine = L-2-aminohexanoate + 5-(3,3-dimethylguanidino)-2-oxopentanoate</text>
        <dbReference type="Rhea" id="RHEA:77363"/>
        <dbReference type="ChEBI" id="CHEBI:35177"/>
        <dbReference type="ChEBI" id="CHEBI:58326"/>
        <dbReference type="ChEBI" id="CHEBI:58455"/>
        <dbReference type="ChEBI" id="CHEBI:197301"/>
    </reaction>
</comment>
<comment type="catalytic activity">
    <reaction evidence="34">
        <text>N(omega),N(omega)-dimethyl-L-arginine + 2-oxobutanoate = 5-(3,3-dimethylguanidino)-2-oxopentanoate + (2S)-2-aminobutanoate</text>
        <dbReference type="Rhea" id="RHEA:77351"/>
        <dbReference type="ChEBI" id="CHEBI:16763"/>
        <dbReference type="ChEBI" id="CHEBI:58326"/>
        <dbReference type="ChEBI" id="CHEBI:74359"/>
        <dbReference type="ChEBI" id="CHEBI:197301"/>
    </reaction>
</comment>
<dbReference type="EC" id="2.6.1.40" evidence="12"/>
<evidence type="ECO:0000256" key="10">
    <source>
        <dbReference type="ARBA" id="ARBA00023128"/>
    </source>
</evidence>
<evidence type="ECO:0000256" key="37">
    <source>
        <dbReference type="ARBA" id="ARBA00049480"/>
    </source>
</evidence>
<comment type="catalytic activity">
    <reaction evidence="35">
        <text>N(omega)-methyl-L-arginine + glyoxylate = 5-(3-methylguanidino)-2-oxopentanoate + glycine</text>
        <dbReference type="Rhea" id="RHEA:77323"/>
        <dbReference type="ChEBI" id="CHEBI:36655"/>
        <dbReference type="ChEBI" id="CHEBI:57305"/>
        <dbReference type="ChEBI" id="CHEBI:114953"/>
        <dbReference type="ChEBI" id="CHEBI:197314"/>
    </reaction>
</comment>
<evidence type="ECO:0000256" key="34">
    <source>
        <dbReference type="ARBA" id="ARBA00048560"/>
    </source>
</evidence>
<comment type="catalytic activity">
    <reaction evidence="32">
        <text>L-ornithine + glyoxylate = 5-amino-2-oxopentanoate + glycine</text>
        <dbReference type="Rhea" id="RHEA:77331"/>
        <dbReference type="ChEBI" id="CHEBI:36655"/>
        <dbReference type="ChEBI" id="CHEBI:46911"/>
        <dbReference type="ChEBI" id="CHEBI:57305"/>
        <dbReference type="ChEBI" id="CHEBI:58802"/>
    </reaction>
</comment>
<dbReference type="FunFam" id="3.40.640.10:FF:000055">
    <property type="entry name" value="Alanine--glyoxylate aminotransferase 2, mitochondrial"/>
    <property type="match status" value="1"/>
</dbReference>
<evidence type="ECO:0000313" key="40">
    <source>
        <dbReference type="EMBL" id="CAJ0585239.1"/>
    </source>
</evidence>
<dbReference type="PANTHER" id="PTHR45688:SF3">
    <property type="entry name" value="ALANINE--GLYOXYLATE AMINOTRANSFERASE 2, MITOCHONDRIAL"/>
    <property type="match status" value="1"/>
</dbReference>
<dbReference type="GO" id="GO:0047305">
    <property type="term" value="F:(R)-3-amino-2-methylpropionate-pyruvate transaminase activity"/>
    <property type="evidence" value="ECO:0007669"/>
    <property type="project" value="UniProtKB-EC"/>
</dbReference>
<evidence type="ECO:0000256" key="38">
    <source>
        <dbReference type="ARBA" id="ARBA00058068"/>
    </source>
</evidence>
<evidence type="ECO:0000256" key="5">
    <source>
        <dbReference type="ARBA" id="ARBA00013049"/>
    </source>
</evidence>
<comment type="catalytic activity">
    <reaction evidence="26">
        <text>3-oxopropanoate + L-alanine = beta-alanine + pyruvate</text>
        <dbReference type="Rhea" id="RHEA:14077"/>
        <dbReference type="ChEBI" id="CHEBI:15361"/>
        <dbReference type="ChEBI" id="CHEBI:33190"/>
        <dbReference type="ChEBI" id="CHEBI:57966"/>
        <dbReference type="ChEBI" id="CHEBI:57972"/>
        <dbReference type="EC" id="2.6.1.18"/>
    </reaction>
    <physiologicalReaction direction="right-to-left" evidence="26">
        <dbReference type="Rhea" id="RHEA:14079"/>
    </physiologicalReaction>
</comment>
<dbReference type="InterPro" id="IPR049704">
    <property type="entry name" value="Aminotrans_3_PPA_site"/>
</dbReference>
<comment type="catalytic activity">
    <reaction evidence="20">
        <text>(R)-3-amino-2-methylpropanoate + pyruvate = 2-methyl-3-oxopropanoate + L-alanine</text>
        <dbReference type="Rhea" id="RHEA:18393"/>
        <dbReference type="ChEBI" id="CHEBI:15361"/>
        <dbReference type="ChEBI" id="CHEBI:57700"/>
        <dbReference type="ChEBI" id="CHEBI:57731"/>
        <dbReference type="ChEBI" id="CHEBI:57972"/>
        <dbReference type="EC" id="2.6.1.40"/>
    </reaction>
    <physiologicalReaction direction="left-to-right" evidence="20">
        <dbReference type="Rhea" id="RHEA:18394"/>
    </physiologicalReaction>
</comment>
<evidence type="ECO:0000256" key="16">
    <source>
        <dbReference type="ARBA" id="ARBA00042611"/>
    </source>
</evidence>
<evidence type="ECO:0000256" key="2">
    <source>
        <dbReference type="ARBA" id="ARBA00004173"/>
    </source>
</evidence>
<dbReference type="Gene3D" id="3.90.1150.10">
    <property type="entry name" value="Aspartate Aminotransferase, domain 1"/>
    <property type="match status" value="1"/>
</dbReference>
<evidence type="ECO:0000256" key="4">
    <source>
        <dbReference type="ARBA" id="ARBA00011881"/>
    </source>
</evidence>
<evidence type="ECO:0000256" key="9">
    <source>
        <dbReference type="ARBA" id="ARBA00022946"/>
    </source>
</evidence>
<evidence type="ECO:0000256" key="24">
    <source>
        <dbReference type="ARBA" id="ARBA00043777"/>
    </source>
</evidence>
<reference evidence="40" key="1">
    <citation type="submission" date="2023-06" db="EMBL/GenBank/DDBJ databases">
        <authorList>
            <person name="Delattre M."/>
        </authorList>
    </citation>
    <scope>NUCLEOTIDE SEQUENCE</scope>
    <source>
        <strain evidence="40">AF72</strain>
    </source>
</reference>
<evidence type="ECO:0000256" key="31">
    <source>
        <dbReference type="ARBA" id="ARBA00047892"/>
    </source>
</evidence>
<comment type="subunit">
    <text evidence="4">Homotetramer.</text>
</comment>
<dbReference type="InterPro" id="IPR015424">
    <property type="entry name" value="PyrdxlP-dep_Trfase"/>
</dbReference>
<evidence type="ECO:0000256" key="3">
    <source>
        <dbReference type="ARBA" id="ARBA00008954"/>
    </source>
</evidence>
<comment type="subcellular location">
    <subcellularLocation>
        <location evidence="2">Mitochondrion</location>
    </subcellularLocation>
</comment>
<evidence type="ECO:0000256" key="21">
    <source>
        <dbReference type="ARBA" id="ARBA00043749"/>
    </source>
</evidence>
<evidence type="ECO:0000256" key="7">
    <source>
        <dbReference type="ARBA" id="ARBA00022679"/>
    </source>
</evidence>
<dbReference type="EC" id="2.6.1.18" evidence="28"/>
<dbReference type="PROSITE" id="PS00600">
    <property type="entry name" value="AA_TRANSFER_CLASS_3"/>
    <property type="match status" value="1"/>
</dbReference>
<dbReference type="InterPro" id="IPR015421">
    <property type="entry name" value="PyrdxlP-dep_Trfase_major"/>
</dbReference>
<evidence type="ECO:0000256" key="15">
    <source>
        <dbReference type="ARBA" id="ARBA00041845"/>
    </source>
</evidence>